<dbReference type="InterPro" id="IPR029058">
    <property type="entry name" value="AB_hydrolase_fold"/>
</dbReference>
<evidence type="ECO:0000256" key="6">
    <source>
        <dbReference type="RuleBase" id="RU361156"/>
    </source>
</evidence>
<keyword evidence="8" id="KW-1185">Reference proteome</keyword>
<dbReference type="GO" id="GO:0006508">
    <property type="term" value="P:proteolysis"/>
    <property type="evidence" value="ECO:0007669"/>
    <property type="project" value="UniProtKB-KW"/>
</dbReference>
<dbReference type="PANTHER" id="PTHR11802:SF452">
    <property type="entry name" value="CARBOXYPEPTIDASE"/>
    <property type="match status" value="1"/>
</dbReference>
<evidence type="ECO:0000256" key="4">
    <source>
        <dbReference type="ARBA" id="ARBA00022801"/>
    </source>
</evidence>
<dbReference type="GO" id="GO:0004185">
    <property type="term" value="F:serine-type carboxypeptidase activity"/>
    <property type="evidence" value="ECO:0007669"/>
    <property type="project" value="UniProtKB-UniRule"/>
</dbReference>
<accession>A0AAD7HEB3</accession>
<keyword evidence="3 6" id="KW-0645">Protease</keyword>
<keyword evidence="2 6" id="KW-0121">Carboxypeptidase</keyword>
<dbReference type="Proteomes" id="UP001215598">
    <property type="component" value="Unassembled WGS sequence"/>
</dbReference>
<comment type="similarity">
    <text evidence="1 6">Belongs to the peptidase S10 family.</text>
</comment>
<keyword evidence="4 6" id="KW-0378">Hydrolase</keyword>
<evidence type="ECO:0000313" key="8">
    <source>
        <dbReference type="Proteomes" id="UP001215598"/>
    </source>
</evidence>
<dbReference type="Gene3D" id="1.10.287.410">
    <property type="match status" value="1"/>
</dbReference>
<dbReference type="PANTHER" id="PTHR11802">
    <property type="entry name" value="SERINE PROTEASE FAMILY S10 SERINE CARBOXYPEPTIDASE"/>
    <property type="match status" value="1"/>
</dbReference>
<protein>
    <recommendedName>
        <fullName evidence="6">Carboxypeptidase</fullName>
        <ecNumber evidence="6">3.4.16.-</ecNumber>
    </recommendedName>
</protein>
<gene>
    <name evidence="7" type="ORF">B0H16DRAFT_1666695</name>
</gene>
<evidence type="ECO:0000313" key="7">
    <source>
        <dbReference type="EMBL" id="KAJ7718265.1"/>
    </source>
</evidence>
<dbReference type="Gene3D" id="3.40.50.1820">
    <property type="entry name" value="alpha/beta hydrolase"/>
    <property type="match status" value="1"/>
</dbReference>
<organism evidence="7 8">
    <name type="scientific">Mycena metata</name>
    <dbReference type="NCBI Taxonomy" id="1033252"/>
    <lineage>
        <taxon>Eukaryota</taxon>
        <taxon>Fungi</taxon>
        <taxon>Dikarya</taxon>
        <taxon>Basidiomycota</taxon>
        <taxon>Agaricomycotina</taxon>
        <taxon>Agaricomycetes</taxon>
        <taxon>Agaricomycetidae</taxon>
        <taxon>Agaricales</taxon>
        <taxon>Marasmiineae</taxon>
        <taxon>Mycenaceae</taxon>
        <taxon>Mycena</taxon>
    </lineage>
</organism>
<reference evidence="7" key="1">
    <citation type="submission" date="2023-03" db="EMBL/GenBank/DDBJ databases">
        <title>Massive genome expansion in bonnet fungi (Mycena s.s.) driven by repeated elements and novel gene families across ecological guilds.</title>
        <authorList>
            <consortium name="Lawrence Berkeley National Laboratory"/>
            <person name="Harder C.B."/>
            <person name="Miyauchi S."/>
            <person name="Viragh M."/>
            <person name="Kuo A."/>
            <person name="Thoen E."/>
            <person name="Andreopoulos B."/>
            <person name="Lu D."/>
            <person name="Skrede I."/>
            <person name="Drula E."/>
            <person name="Henrissat B."/>
            <person name="Morin E."/>
            <person name="Kohler A."/>
            <person name="Barry K."/>
            <person name="LaButti K."/>
            <person name="Morin E."/>
            <person name="Salamov A."/>
            <person name="Lipzen A."/>
            <person name="Mereny Z."/>
            <person name="Hegedus B."/>
            <person name="Baldrian P."/>
            <person name="Stursova M."/>
            <person name="Weitz H."/>
            <person name="Taylor A."/>
            <person name="Grigoriev I.V."/>
            <person name="Nagy L.G."/>
            <person name="Martin F."/>
            <person name="Kauserud H."/>
        </authorList>
    </citation>
    <scope>NUCLEOTIDE SEQUENCE</scope>
    <source>
        <strain evidence="7">CBHHK182m</strain>
    </source>
</reference>
<evidence type="ECO:0000256" key="5">
    <source>
        <dbReference type="ARBA" id="ARBA00023180"/>
    </source>
</evidence>
<evidence type="ECO:0000256" key="3">
    <source>
        <dbReference type="ARBA" id="ARBA00022670"/>
    </source>
</evidence>
<dbReference type="GO" id="GO:0000324">
    <property type="term" value="C:fungal-type vacuole"/>
    <property type="evidence" value="ECO:0007669"/>
    <property type="project" value="TreeGrafter"/>
</dbReference>
<dbReference type="SUPFAM" id="SSF53474">
    <property type="entry name" value="alpha/beta-Hydrolases"/>
    <property type="match status" value="1"/>
</dbReference>
<sequence length="501" mass="55822">MRFCSFLNLGLVLFAHMVPTVLGLPSVDEQQVLGLKEGNSMSYEYVSHPALPEHSLRFKKPTLCDDSVKQYSGYLDMAEDKHLFFWSPSHSAHVFESRSSPSSDPLVLWLNGGPGCSSMTGLLFEFGPCNINRTEGANGTVFTNYNPHAWNNHANVIFMDQPVETGYSFSSSKSSHVKTTPEAALDVYAFLQLFVRRFEEYSTQPFHIAGESYAGHFVPHIASVVHHKNNQIVHAPSAGLRRLDLESIMLGNALTDPLIQMPSVVEYACDGPFAVLSPDSPQCRDLRIRGPICERMIKACHALNTRAVCAPATFYCWSLYNPLTAANRNLHDVRLFCDSNPDCYKEDHWIEEYMNRPQVREALGVDPHAPEFVGCNINTTLKFMPQGDGVRDTKSLVTELVDEGIRLLVYVGNTDTVCNYMGNSRWVAEFPSVHKEAFKEAGYLPWTVSNRQAGVVSSAGEGAGNVTYITVFEAGHMVPHDQPEAALDMLERWLHNVPLSN</sequence>
<dbReference type="Pfam" id="PF00450">
    <property type="entry name" value="Peptidase_S10"/>
    <property type="match status" value="1"/>
</dbReference>
<comment type="caution">
    <text evidence="7">The sequence shown here is derived from an EMBL/GenBank/DDBJ whole genome shotgun (WGS) entry which is preliminary data.</text>
</comment>
<keyword evidence="6" id="KW-0732">Signal</keyword>
<feature type="signal peptide" evidence="6">
    <location>
        <begin position="1"/>
        <end position="23"/>
    </location>
</feature>
<dbReference type="PROSITE" id="PS00131">
    <property type="entry name" value="CARBOXYPEPT_SER_SER"/>
    <property type="match status" value="1"/>
</dbReference>
<evidence type="ECO:0000256" key="2">
    <source>
        <dbReference type="ARBA" id="ARBA00022645"/>
    </source>
</evidence>
<name>A0AAD7HEB3_9AGAR</name>
<dbReference type="PRINTS" id="PR00724">
    <property type="entry name" value="CRBOXYPTASEC"/>
</dbReference>
<evidence type="ECO:0000256" key="1">
    <source>
        <dbReference type="ARBA" id="ARBA00009431"/>
    </source>
</evidence>
<keyword evidence="5" id="KW-0325">Glycoprotein</keyword>
<dbReference type="InterPro" id="IPR001563">
    <property type="entry name" value="Peptidase_S10"/>
</dbReference>
<dbReference type="AlphaFoldDB" id="A0AAD7HEB3"/>
<feature type="chain" id="PRO_5041766380" description="Carboxypeptidase" evidence="6">
    <location>
        <begin position="24"/>
        <end position="501"/>
    </location>
</feature>
<dbReference type="EC" id="3.4.16.-" evidence="6"/>
<dbReference type="InterPro" id="IPR018202">
    <property type="entry name" value="Ser_caboxypep_ser_AS"/>
</dbReference>
<proteinExistence type="inferred from homology"/>
<dbReference type="EMBL" id="JARKIB010000267">
    <property type="protein sequence ID" value="KAJ7718265.1"/>
    <property type="molecule type" value="Genomic_DNA"/>
</dbReference>